<dbReference type="EMBL" id="NCXM01000015">
    <property type="protein sequence ID" value="OSC26752.1"/>
    <property type="molecule type" value="Genomic_DNA"/>
</dbReference>
<feature type="transmembrane region" description="Helical" evidence="2">
    <location>
        <begin position="82"/>
        <end position="102"/>
    </location>
</feature>
<dbReference type="AlphaFoldDB" id="A0A1X2KYF5"/>
<evidence type="ECO:0000256" key="2">
    <source>
        <dbReference type="SAM" id="Phobius"/>
    </source>
</evidence>
<feature type="transmembrane region" description="Helical" evidence="2">
    <location>
        <begin position="21"/>
        <end position="45"/>
    </location>
</feature>
<evidence type="ECO:0008006" key="5">
    <source>
        <dbReference type="Google" id="ProtNLM"/>
    </source>
</evidence>
<keyword evidence="2" id="KW-1133">Transmembrane helix</keyword>
<sequence>MNDRKSTPTTLAIYRDLRVGMVIITLMLGVAIIIEQLSATCWQFAISAYYYTSAHSILIAALLALGTLLIMYKGSNDTEDVFLTLAGVSALMIAMVPQGRPANLCGRNDLPPQFEPAIQPNVWAVVVALIVGWVAMALLHLFNHTRHKRSPLGTLALWIFWSIMALGFIALVFFPGWFNAHVHGIAGFLLLSSFIITVFCAAYVAGQEDIQKSPHRRCYQCWYRAIGWAMVGTLIAVVALHLRHPGWELWVLLIEALVIIEFAVYWAVQTVELWNSPDRRDRLPDDAQKRIREWRSAGGGFAGVRSELTGPHDGRQGGRLLPLL</sequence>
<feature type="transmembrane region" description="Helical" evidence="2">
    <location>
        <begin position="249"/>
        <end position="268"/>
    </location>
</feature>
<keyword evidence="4" id="KW-1185">Reference proteome</keyword>
<feature type="transmembrane region" description="Helical" evidence="2">
    <location>
        <begin position="155"/>
        <end position="178"/>
    </location>
</feature>
<feature type="transmembrane region" description="Helical" evidence="2">
    <location>
        <begin position="225"/>
        <end position="243"/>
    </location>
</feature>
<comment type="caution">
    <text evidence="3">The sequence shown here is derived from an EMBL/GenBank/DDBJ whole genome shotgun (WGS) entry which is preliminary data.</text>
</comment>
<evidence type="ECO:0000313" key="4">
    <source>
        <dbReference type="Proteomes" id="UP000242320"/>
    </source>
</evidence>
<feature type="transmembrane region" description="Helical" evidence="2">
    <location>
        <begin position="51"/>
        <end position="70"/>
    </location>
</feature>
<reference evidence="3 4" key="1">
    <citation type="submission" date="2017-04" db="EMBL/GenBank/DDBJ databases">
        <title>The new phylogeny of genus Mycobacterium.</title>
        <authorList>
            <person name="Tortoli E."/>
            <person name="Trovato A."/>
            <person name="Cirillo D.M."/>
        </authorList>
    </citation>
    <scope>NUCLEOTIDE SEQUENCE [LARGE SCALE GENOMIC DNA]</scope>
    <source>
        <strain evidence="3 4">DSM 45247</strain>
    </source>
</reference>
<evidence type="ECO:0000313" key="3">
    <source>
        <dbReference type="EMBL" id="OSC26752.1"/>
    </source>
</evidence>
<keyword evidence="2" id="KW-0812">Transmembrane</keyword>
<feature type="transmembrane region" description="Helical" evidence="2">
    <location>
        <begin position="122"/>
        <end position="143"/>
    </location>
</feature>
<proteinExistence type="predicted"/>
<evidence type="ECO:0000256" key="1">
    <source>
        <dbReference type="SAM" id="MobiDB-lite"/>
    </source>
</evidence>
<organism evidence="3 4">
    <name type="scientific">Mycolicibacterium vulneris</name>
    <dbReference type="NCBI Taxonomy" id="547163"/>
    <lineage>
        <taxon>Bacteria</taxon>
        <taxon>Bacillati</taxon>
        <taxon>Actinomycetota</taxon>
        <taxon>Actinomycetes</taxon>
        <taxon>Mycobacteriales</taxon>
        <taxon>Mycobacteriaceae</taxon>
        <taxon>Mycolicibacterium</taxon>
    </lineage>
</organism>
<accession>A0A1X2KYF5</accession>
<gene>
    <name evidence="3" type="ORF">B8W69_16295</name>
</gene>
<keyword evidence="2" id="KW-0472">Membrane</keyword>
<feature type="region of interest" description="Disordered" evidence="1">
    <location>
        <begin position="302"/>
        <end position="324"/>
    </location>
</feature>
<protein>
    <recommendedName>
        <fullName evidence="5">DUF998 domain-containing protein</fullName>
    </recommendedName>
</protein>
<dbReference type="RefSeq" id="WP_085290827.1">
    <property type="nucleotide sequence ID" value="NZ_NCXM01000015.1"/>
</dbReference>
<dbReference type="OrthoDB" id="9803163at2"/>
<feature type="transmembrane region" description="Helical" evidence="2">
    <location>
        <begin position="184"/>
        <end position="205"/>
    </location>
</feature>
<name>A0A1X2KYF5_9MYCO</name>
<dbReference type="Proteomes" id="UP000242320">
    <property type="component" value="Unassembled WGS sequence"/>
</dbReference>